<feature type="transmembrane region" description="Helical" evidence="8">
    <location>
        <begin position="123"/>
        <end position="149"/>
    </location>
</feature>
<dbReference type="Proteomes" id="UP000176404">
    <property type="component" value="Unassembled WGS sequence"/>
</dbReference>
<dbReference type="NCBIfam" id="TIGR04178">
    <property type="entry name" value="exo_archaeo"/>
    <property type="match status" value="1"/>
</dbReference>
<keyword evidence="2" id="KW-1003">Cell membrane</keyword>
<comment type="caution">
    <text evidence="9">The sequence shown here is derived from an EMBL/GenBank/DDBJ whole genome shotgun (WGS) entry which is preliminary data.</text>
</comment>
<keyword evidence="3" id="KW-0645">Protease</keyword>
<evidence type="ECO:0000256" key="4">
    <source>
        <dbReference type="ARBA" id="ARBA00022692"/>
    </source>
</evidence>
<dbReference type="GO" id="GO:0008233">
    <property type="term" value="F:peptidase activity"/>
    <property type="evidence" value="ECO:0007669"/>
    <property type="project" value="UniProtKB-KW"/>
</dbReference>
<keyword evidence="7 8" id="KW-0472">Membrane</keyword>
<organism evidence="9 10">
    <name type="scientific">Candidatus Woesebacteria bacterium RIFCSPLOWO2_01_FULL_39_10b</name>
    <dbReference type="NCBI Taxonomy" id="1802517"/>
    <lineage>
        <taxon>Bacteria</taxon>
        <taxon>Candidatus Woeseibacteriota</taxon>
    </lineage>
</organism>
<feature type="transmembrane region" description="Helical" evidence="8">
    <location>
        <begin position="161"/>
        <end position="181"/>
    </location>
</feature>
<feature type="transmembrane region" description="Helical" evidence="8">
    <location>
        <begin position="90"/>
        <end position="111"/>
    </location>
</feature>
<evidence type="ECO:0000256" key="1">
    <source>
        <dbReference type="ARBA" id="ARBA00004651"/>
    </source>
</evidence>
<keyword evidence="4 8" id="KW-0812">Transmembrane</keyword>
<evidence type="ECO:0000256" key="2">
    <source>
        <dbReference type="ARBA" id="ARBA00022475"/>
    </source>
</evidence>
<evidence type="ECO:0008006" key="11">
    <source>
        <dbReference type="Google" id="ProtNLM"/>
    </source>
</evidence>
<evidence type="ECO:0000313" key="9">
    <source>
        <dbReference type="EMBL" id="OGM59240.1"/>
    </source>
</evidence>
<evidence type="ECO:0000256" key="7">
    <source>
        <dbReference type="ARBA" id="ARBA00023136"/>
    </source>
</evidence>
<dbReference type="GO" id="GO:0005886">
    <property type="term" value="C:plasma membrane"/>
    <property type="evidence" value="ECO:0007669"/>
    <property type="project" value="UniProtKB-SubCell"/>
</dbReference>
<keyword evidence="6 8" id="KW-1133">Transmembrane helix</keyword>
<name>A0A1F8B5Q5_9BACT</name>
<dbReference type="STRING" id="1802517.A2892_05185"/>
<reference evidence="9 10" key="1">
    <citation type="journal article" date="2016" name="Nat. Commun.">
        <title>Thousands of microbial genomes shed light on interconnected biogeochemical processes in an aquifer system.</title>
        <authorList>
            <person name="Anantharaman K."/>
            <person name="Brown C.T."/>
            <person name="Hug L.A."/>
            <person name="Sharon I."/>
            <person name="Castelle C.J."/>
            <person name="Probst A.J."/>
            <person name="Thomas B.C."/>
            <person name="Singh A."/>
            <person name="Wilkins M.J."/>
            <person name="Karaoz U."/>
            <person name="Brodie E.L."/>
            <person name="Williams K.H."/>
            <person name="Hubbard S.S."/>
            <person name="Banfield J.F."/>
        </authorList>
    </citation>
    <scope>NUCLEOTIDE SEQUENCE [LARGE SCALE GENOMIC DNA]</scope>
</reference>
<sequence>MKQKETFKTLLAGFALILIVLPPLALLNSFLTKALNNAGWYRPIQKYIVPWQARLVAATIAPLGIEAKVTSDPKAAFYMVKEGAAMPVDLSWNCLGWQSILLLVISLVAGLRGNYTNLSRVKCVLFGLLGILLINVFRMAFIATGIYYINSLFGMIVHDYFAAFLTILWLGGFWWFSYSFILEPQGQGS</sequence>
<proteinExistence type="predicted"/>
<evidence type="ECO:0000256" key="8">
    <source>
        <dbReference type="SAM" id="Phobius"/>
    </source>
</evidence>
<accession>A0A1F8B5Q5</accession>
<keyword evidence="5" id="KW-0378">Hydrolase</keyword>
<dbReference type="InterPro" id="IPR026392">
    <property type="entry name" value="Exo/Archaeosortase_dom"/>
</dbReference>
<gene>
    <name evidence="9" type="ORF">A2892_05185</name>
</gene>
<evidence type="ECO:0000256" key="5">
    <source>
        <dbReference type="ARBA" id="ARBA00022801"/>
    </source>
</evidence>
<protein>
    <recommendedName>
        <fullName evidence="11">Exosortase/archaeosortase family protein</fullName>
    </recommendedName>
</protein>
<dbReference type="EMBL" id="MGHD01000023">
    <property type="protein sequence ID" value="OGM59240.1"/>
    <property type="molecule type" value="Genomic_DNA"/>
</dbReference>
<evidence type="ECO:0000256" key="3">
    <source>
        <dbReference type="ARBA" id="ARBA00022670"/>
    </source>
</evidence>
<evidence type="ECO:0000256" key="6">
    <source>
        <dbReference type="ARBA" id="ARBA00022989"/>
    </source>
</evidence>
<dbReference type="AlphaFoldDB" id="A0A1F8B5Q5"/>
<comment type="subcellular location">
    <subcellularLocation>
        <location evidence="1">Cell membrane</location>
        <topology evidence="1">Multi-pass membrane protein</topology>
    </subcellularLocation>
</comment>
<dbReference type="GO" id="GO:0006508">
    <property type="term" value="P:proteolysis"/>
    <property type="evidence" value="ECO:0007669"/>
    <property type="project" value="UniProtKB-KW"/>
</dbReference>
<evidence type="ECO:0000313" key="10">
    <source>
        <dbReference type="Proteomes" id="UP000176404"/>
    </source>
</evidence>